<feature type="domain" description="EGF-like" evidence="2">
    <location>
        <begin position="181"/>
        <end position="222"/>
    </location>
</feature>
<dbReference type="OrthoDB" id="300641at2759"/>
<gene>
    <name evidence="3" type="primary">g660</name>
    <name evidence="3" type="ORF">C2E20_0660</name>
</gene>
<dbReference type="SMART" id="SM00181">
    <property type="entry name" value="EGF"/>
    <property type="match status" value="7"/>
</dbReference>
<feature type="domain" description="EGF-like" evidence="2">
    <location>
        <begin position="143"/>
        <end position="180"/>
    </location>
</feature>
<comment type="caution">
    <text evidence="3">The sequence shown here is derived from an EMBL/GenBank/DDBJ whole genome shotgun (WGS) entry which is preliminary data.</text>
</comment>
<feature type="domain" description="EGF-like" evidence="2">
    <location>
        <begin position="111"/>
        <end position="142"/>
    </location>
</feature>
<dbReference type="AlphaFoldDB" id="A0A2P6VQT2"/>
<name>A0A2P6VQT2_9CHLO</name>
<dbReference type="Proteomes" id="UP000239649">
    <property type="component" value="Unassembled WGS sequence"/>
</dbReference>
<dbReference type="SUPFAM" id="SSF57184">
    <property type="entry name" value="Growth factor receptor domain"/>
    <property type="match status" value="2"/>
</dbReference>
<dbReference type="EMBL" id="LHPF02000001">
    <property type="protein sequence ID" value="PSC76449.1"/>
    <property type="molecule type" value="Genomic_DNA"/>
</dbReference>
<dbReference type="PANTHER" id="PTHR23275">
    <property type="entry name" value="CABRIOLET.-RELATED"/>
    <property type="match status" value="1"/>
</dbReference>
<feature type="domain" description="EGF-like" evidence="2">
    <location>
        <begin position="223"/>
        <end position="254"/>
    </location>
</feature>
<dbReference type="InterPro" id="IPR052798">
    <property type="entry name" value="Giardia_VSA"/>
</dbReference>
<accession>A0A2P6VQT2</accession>
<proteinExistence type="predicted"/>
<dbReference type="InterPro" id="IPR009030">
    <property type="entry name" value="Growth_fac_rcpt_cys_sf"/>
</dbReference>
<feature type="domain" description="EGF-like" evidence="2">
    <location>
        <begin position="293"/>
        <end position="325"/>
    </location>
</feature>
<feature type="chain" id="PRO_5015186218" evidence="1">
    <location>
        <begin position="22"/>
        <end position="329"/>
    </location>
</feature>
<feature type="domain" description="EGF-like" evidence="2">
    <location>
        <begin position="255"/>
        <end position="292"/>
    </location>
</feature>
<dbReference type="InterPro" id="IPR000742">
    <property type="entry name" value="EGF"/>
</dbReference>
<feature type="signal peptide" evidence="1">
    <location>
        <begin position="1"/>
        <end position="21"/>
    </location>
</feature>
<protein>
    <submittedName>
        <fullName evidence="3">Serine threonine</fullName>
    </submittedName>
</protein>
<evidence type="ECO:0000313" key="4">
    <source>
        <dbReference type="Proteomes" id="UP000239649"/>
    </source>
</evidence>
<evidence type="ECO:0000313" key="3">
    <source>
        <dbReference type="EMBL" id="PSC76449.1"/>
    </source>
</evidence>
<dbReference type="InterPro" id="IPR006212">
    <property type="entry name" value="Furin_repeat"/>
</dbReference>
<evidence type="ECO:0000259" key="2">
    <source>
        <dbReference type="SMART" id="SM00181"/>
    </source>
</evidence>
<feature type="domain" description="EGF-like" evidence="2">
    <location>
        <begin position="25"/>
        <end position="61"/>
    </location>
</feature>
<keyword evidence="1" id="KW-0732">Signal</keyword>
<dbReference type="SMART" id="SM00261">
    <property type="entry name" value="FU"/>
    <property type="match status" value="4"/>
</dbReference>
<reference evidence="3 4" key="1">
    <citation type="journal article" date="2018" name="Plant J.">
        <title>Genome sequences of Chlorella sorokiniana UTEX 1602 and Micractinium conductrix SAG 241.80: implications to maltose excretion by a green alga.</title>
        <authorList>
            <person name="Arriola M.B."/>
            <person name="Velmurugan N."/>
            <person name="Zhang Y."/>
            <person name="Plunkett M.H."/>
            <person name="Hondzo H."/>
            <person name="Barney B.M."/>
        </authorList>
    </citation>
    <scope>NUCLEOTIDE SEQUENCE [LARGE SCALE GENOMIC DNA]</scope>
    <source>
        <strain evidence="3 4">SAG 241.80</strain>
    </source>
</reference>
<keyword evidence="4" id="KW-1185">Reference proteome</keyword>
<evidence type="ECO:0000256" key="1">
    <source>
        <dbReference type="SAM" id="SignalP"/>
    </source>
</evidence>
<organism evidence="3 4">
    <name type="scientific">Micractinium conductrix</name>
    <dbReference type="NCBI Taxonomy" id="554055"/>
    <lineage>
        <taxon>Eukaryota</taxon>
        <taxon>Viridiplantae</taxon>
        <taxon>Chlorophyta</taxon>
        <taxon>core chlorophytes</taxon>
        <taxon>Trebouxiophyceae</taxon>
        <taxon>Chlorellales</taxon>
        <taxon>Chlorellaceae</taxon>
        <taxon>Chlorella clade</taxon>
        <taxon>Micractinium</taxon>
    </lineage>
</organism>
<sequence length="329" mass="33753">MAARHAVLALALALFAGGALAKPFVCKIEDVPQCMACNDRGTKCIACALGYRPAGNGKSCVKCGQDSGALAQFCVCSTKGNPKKCGTCVDPEVDPLKQKKLYVDSKGNCKECPVGCTACKGPNGKCEGGCKPGYFKKGNACVDCTTVANCLACEEKKQGSLKCKTCAEGFMLASNKKACLACTPGCGKCSQSGPPSNKVTKCNSCAAGFLAVREQGKIKQCLDCGVPNCAECSVVGTCTVCAPGYLVNAEGKCDSCAFTACEVCTAPGTCQACSEGFRLPNPPDALETGRCIACGAGCAACQLDGKCDECLDDYAPNATDNKICDSTED</sequence>
<dbReference type="PANTHER" id="PTHR23275:SF100">
    <property type="entry name" value="EGF-LIKE DOMAIN-CONTAINING PROTEIN"/>
    <property type="match status" value="1"/>
</dbReference>